<reference evidence="1" key="1">
    <citation type="submission" date="2020-07" db="EMBL/GenBank/DDBJ databases">
        <title>Huge and variable diversity of episymbiotic CPR bacteria and DPANN archaea in groundwater ecosystems.</title>
        <authorList>
            <person name="He C.Y."/>
            <person name="Keren R."/>
            <person name="Whittaker M."/>
            <person name="Farag I.F."/>
            <person name="Doudna J."/>
            <person name="Cate J.H.D."/>
            <person name="Banfield J.F."/>
        </authorList>
    </citation>
    <scope>NUCLEOTIDE SEQUENCE</scope>
    <source>
        <strain evidence="1">NC_groundwater_672_Ag_B-0.1um_62_36</strain>
    </source>
</reference>
<proteinExistence type="predicted"/>
<gene>
    <name evidence="1" type="ORF">HYY20_14465</name>
</gene>
<comment type="caution">
    <text evidence="1">The sequence shown here is derived from an EMBL/GenBank/DDBJ whole genome shotgun (WGS) entry which is preliminary data.</text>
</comment>
<evidence type="ECO:0000313" key="2">
    <source>
        <dbReference type="Proteomes" id="UP000769766"/>
    </source>
</evidence>
<dbReference type="Proteomes" id="UP000769766">
    <property type="component" value="Unassembled WGS sequence"/>
</dbReference>
<sequence length="77" mass="8909">MKILDRRKLEGFLQDYPGETLSDRLKDFCLRNATADEEASPRFDRLILARSGLIVYLYGESRALTDRLGGLEWEKES</sequence>
<protein>
    <submittedName>
        <fullName evidence="1">Uncharacterized protein</fullName>
    </submittedName>
</protein>
<name>A0A932CT11_UNCTE</name>
<organism evidence="1 2">
    <name type="scientific">Tectimicrobiota bacterium</name>
    <dbReference type="NCBI Taxonomy" id="2528274"/>
    <lineage>
        <taxon>Bacteria</taxon>
        <taxon>Pseudomonadati</taxon>
        <taxon>Nitrospinota/Tectimicrobiota group</taxon>
        <taxon>Candidatus Tectimicrobiota</taxon>
    </lineage>
</organism>
<accession>A0A932CT11</accession>
<dbReference type="AlphaFoldDB" id="A0A932CT11"/>
<evidence type="ECO:0000313" key="1">
    <source>
        <dbReference type="EMBL" id="MBI2878077.1"/>
    </source>
</evidence>
<dbReference type="EMBL" id="JACPRF010000444">
    <property type="protein sequence ID" value="MBI2878077.1"/>
    <property type="molecule type" value="Genomic_DNA"/>
</dbReference>